<dbReference type="EMBL" id="FQNF01000006">
    <property type="protein sequence ID" value="SGZ38327.1"/>
    <property type="molecule type" value="Genomic_DNA"/>
</dbReference>
<dbReference type="GO" id="GO:0009277">
    <property type="term" value="C:fungal-type cell wall"/>
    <property type="evidence" value="ECO:0007669"/>
    <property type="project" value="EnsemblFungi"/>
</dbReference>
<comment type="similarity">
    <text evidence="3 12">Belongs to the glycosyl hydrolase 72 family.</text>
</comment>
<dbReference type="GO" id="GO:0098552">
    <property type="term" value="C:side of membrane"/>
    <property type="evidence" value="ECO:0007669"/>
    <property type="project" value="UniProtKB-KW"/>
</dbReference>
<name>A0A1L0CU94_9ASCO</name>
<evidence type="ECO:0000256" key="8">
    <source>
        <dbReference type="ARBA" id="ARBA00023157"/>
    </source>
</evidence>
<evidence type="ECO:0000313" key="14">
    <source>
        <dbReference type="Proteomes" id="UP000183365"/>
    </source>
</evidence>
<proteinExistence type="inferred from homology"/>
<evidence type="ECO:0000256" key="12">
    <source>
        <dbReference type="RuleBase" id="RU361209"/>
    </source>
</evidence>
<feature type="chain" id="PRO_5011824974" description="1,3-beta-glucanosyltransferase" evidence="12">
    <location>
        <begin position="22"/>
        <end position="465"/>
    </location>
</feature>
<evidence type="ECO:0000256" key="7">
    <source>
        <dbReference type="ARBA" id="ARBA00023136"/>
    </source>
</evidence>
<dbReference type="PANTHER" id="PTHR31468">
    <property type="entry name" value="1,3-BETA-GLUCANOSYLTRANSFERASE GAS1"/>
    <property type="match status" value="1"/>
</dbReference>
<evidence type="ECO:0000256" key="11">
    <source>
        <dbReference type="ARBA" id="ARBA00023316"/>
    </source>
</evidence>
<keyword evidence="7 12" id="KW-0472">Membrane</keyword>
<sequence length="465" mass="53229">MRSFNLVSIQLLALMILKVHGFVHPIEIFGKFFVDSITKQPFYLKGLDYQPGGAAAVNSKEDVLSNPQKCSRDILLMQDLGVNTIRVYSVNPDLDHDVCMTMLASAGIYLVLDVNSPLPGQHLNRYEPWTTYTTSYLEHVFKVVDVFSKYNNTLAFFAGNEVVNDKRSARNSPPYVKQLISDMKQYMTKHSPRTVPVGYSAADDLDYRVSLSKYLECEHEDFPNGSVDFYGVNTYQWCGHQTFETSGYDKLTNAYHDYTKPVFFSEFGCNEVKPRQFEEIDAMFSPVMFTTFSGGLVYEYSLEPNNYGIVKIDESKKSITLLDDYKTLKAMYHKVHIPTPEEVARELSNSDNPNFFKKIQKPASCESEYKNIDITKEPSSAMGREFIVHGMDIKHDPTFLDLSNDDFTVKDYTIYDVDGKTQYIKPANMLVSKTVDVSEITDFELERINYNKEKSASMYTRDDLI</sequence>
<keyword evidence="11" id="KW-0961">Cell wall biogenesis/degradation</keyword>
<evidence type="ECO:0000256" key="4">
    <source>
        <dbReference type="ARBA" id="ARBA00022622"/>
    </source>
</evidence>
<keyword evidence="4 12" id="KW-0336">GPI-anchor</keyword>
<dbReference type="GO" id="GO:0005886">
    <property type="term" value="C:plasma membrane"/>
    <property type="evidence" value="ECO:0007669"/>
    <property type="project" value="UniProtKB-SubCell"/>
</dbReference>
<gene>
    <name evidence="13" type="ORF">HGUI_00527</name>
</gene>
<dbReference type="GO" id="GO:0071970">
    <property type="term" value="P:fungal-type cell wall (1-&gt;3)-beta-D-glucan biosynthetic process"/>
    <property type="evidence" value="ECO:0007669"/>
    <property type="project" value="TreeGrafter"/>
</dbReference>
<keyword evidence="9" id="KW-0325">Glycoprotein</keyword>
<dbReference type="GO" id="GO:0030476">
    <property type="term" value="P:ascospore wall assembly"/>
    <property type="evidence" value="ECO:0007669"/>
    <property type="project" value="EnsemblFungi"/>
</dbReference>
<evidence type="ECO:0000256" key="6">
    <source>
        <dbReference type="ARBA" id="ARBA00022729"/>
    </source>
</evidence>
<evidence type="ECO:0000256" key="9">
    <source>
        <dbReference type="ARBA" id="ARBA00023180"/>
    </source>
</evidence>
<keyword evidence="6 12" id="KW-0732">Signal</keyword>
<keyword evidence="10 12" id="KW-0449">Lipoprotein</keyword>
<comment type="subcellular location">
    <subcellularLocation>
        <location evidence="1">Cell envelope</location>
    </subcellularLocation>
    <subcellularLocation>
        <location evidence="12">Cell membrane</location>
        <topology evidence="12">Lipid-anchor</topology>
        <topology evidence="12">GPI-anchor</topology>
    </subcellularLocation>
    <subcellularLocation>
        <location evidence="2">Membrane</location>
        <topology evidence="2">Lipid-anchor</topology>
        <topology evidence="2">GPI-anchor</topology>
    </subcellularLocation>
</comment>
<evidence type="ECO:0000256" key="5">
    <source>
        <dbReference type="ARBA" id="ARBA00022679"/>
    </source>
</evidence>
<dbReference type="PANTHER" id="PTHR31468:SF14">
    <property type="entry name" value="1,3-BETA-GLUCANOSYLTRANSFERASE GAS4"/>
    <property type="match status" value="1"/>
</dbReference>
<evidence type="ECO:0000256" key="1">
    <source>
        <dbReference type="ARBA" id="ARBA00004196"/>
    </source>
</evidence>
<accession>A0A1L0CU94</accession>
<dbReference type="VEuPathDB" id="FungiDB:HGUI_00527"/>
<dbReference type="SUPFAM" id="SSF51445">
    <property type="entry name" value="(Trans)glycosidases"/>
    <property type="match status" value="1"/>
</dbReference>
<dbReference type="AlphaFoldDB" id="A0A1L0CU94"/>
<dbReference type="InterPro" id="IPR004886">
    <property type="entry name" value="Glucanosyltransferase"/>
</dbReference>
<evidence type="ECO:0000256" key="2">
    <source>
        <dbReference type="ARBA" id="ARBA00004589"/>
    </source>
</evidence>
<keyword evidence="14" id="KW-1185">Reference proteome</keyword>
<protein>
    <recommendedName>
        <fullName evidence="12">1,3-beta-glucanosyltransferase</fullName>
        <ecNumber evidence="12">2.4.1.-</ecNumber>
    </recommendedName>
</protein>
<dbReference type="EC" id="2.4.1.-" evidence="12"/>
<keyword evidence="8" id="KW-1015">Disulfide bond</keyword>
<dbReference type="Proteomes" id="UP000183365">
    <property type="component" value="Unassembled WGS sequence"/>
</dbReference>
<dbReference type="GO" id="GO:0042124">
    <property type="term" value="F:1,3-beta-glucanosyltransferase activity"/>
    <property type="evidence" value="ECO:0007669"/>
    <property type="project" value="EnsemblFungi"/>
</dbReference>
<evidence type="ECO:0000313" key="13">
    <source>
        <dbReference type="EMBL" id="SGZ38327.1"/>
    </source>
</evidence>
<keyword evidence="5 12" id="KW-0808">Transferase</keyword>
<feature type="signal peptide" evidence="12">
    <location>
        <begin position="1"/>
        <end position="21"/>
    </location>
</feature>
<dbReference type="InterPro" id="IPR017853">
    <property type="entry name" value="GH"/>
</dbReference>
<evidence type="ECO:0000256" key="3">
    <source>
        <dbReference type="ARBA" id="ARBA00007528"/>
    </source>
</evidence>
<reference evidence="14" key="1">
    <citation type="submission" date="2016-11" db="EMBL/GenBank/DDBJ databases">
        <authorList>
            <person name="Guldener U."/>
        </authorList>
    </citation>
    <scope>NUCLEOTIDE SEQUENCE [LARGE SCALE GENOMIC DNA]</scope>
</reference>
<evidence type="ECO:0000256" key="10">
    <source>
        <dbReference type="ARBA" id="ARBA00023288"/>
    </source>
</evidence>
<dbReference type="Gene3D" id="3.20.20.80">
    <property type="entry name" value="Glycosidases"/>
    <property type="match status" value="1"/>
</dbReference>
<dbReference type="FunFam" id="3.20.20.80:FF:000032">
    <property type="entry name" value="1,3-beta-glucanosyltransferase"/>
    <property type="match status" value="1"/>
</dbReference>
<dbReference type="Pfam" id="PF03198">
    <property type="entry name" value="Glyco_hydro_72"/>
    <property type="match status" value="1"/>
</dbReference>
<organism evidence="13 14">
    <name type="scientific">Hanseniaspora guilliermondii</name>
    <dbReference type="NCBI Taxonomy" id="56406"/>
    <lineage>
        <taxon>Eukaryota</taxon>
        <taxon>Fungi</taxon>
        <taxon>Dikarya</taxon>
        <taxon>Ascomycota</taxon>
        <taxon>Saccharomycotina</taxon>
        <taxon>Saccharomycetes</taxon>
        <taxon>Saccharomycodales</taxon>
        <taxon>Saccharomycodaceae</taxon>
        <taxon>Hanseniaspora</taxon>
    </lineage>
</organism>
<comment type="function">
    <text evidence="12">Splits internally a 1,3-beta-glucan molecule and transfers the newly generated reducing end (the donor) to the non-reducing end of another 1,3-beta-glucan molecule (the acceptor) forming a 1,3-beta linkage, resulting in the elongation of 1,3-beta-glucan chains in the cell wall.</text>
</comment>
<dbReference type="OrthoDB" id="421038at2759"/>